<dbReference type="RefSeq" id="WP_136355564.1">
    <property type="nucleotide sequence ID" value="NZ_CP046266.1"/>
</dbReference>
<keyword evidence="2" id="KW-0378">Hydrolase</keyword>
<name>A0A4V3WF23_9BACI</name>
<accession>A0A4V3WF23</accession>
<dbReference type="OrthoDB" id="8754470at2"/>
<feature type="domain" description="CAAX prenyl protease 2/Lysostaphin resistance protein A-like" evidence="1">
    <location>
        <begin position="162"/>
        <end position="252"/>
    </location>
</feature>
<comment type="caution">
    <text evidence="2">The sequence shown here is derived from an EMBL/GenBank/DDBJ whole genome shotgun (WGS) entry which is preliminary data.</text>
</comment>
<evidence type="ECO:0000259" key="1">
    <source>
        <dbReference type="Pfam" id="PF02517"/>
    </source>
</evidence>
<keyword evidence="3" id="KW-1185">Reference proteome</keyword>
<gene>
    <name evidence="2" type="ORF">E6W99_15865</name>
</gene>
<dbReference type="GO" id="GO:0006508">
    <property type="term" value="P:proteolysis"/>
    <property type="evidence" value="ECO:0007669"/>
    <property type="project" value="UniProtKB-KW"/>
</dbReference>
<dbReference type="AlphaFoldDB" id="A0A4V3WF23"/>
<evidence type="ECO:0000313" key="2">
    <source>
        <dbReference type="EMBL" id="THF78639.1"/>
    </source>
</evidence>
<reference evidence="2 3" key="1">
    <citation type="submission" date="2019-04" db="EMBL/GenBank/DDBJ databases">
        <title>Bacillus sediminilitoris sp. nov., isolated from a tidal flat sediment on the East China Sea.</title>
        <authorList>
            <person name="Wei Y."/>
            <person name="Mao H."/>
            <person name="Fang J."/>
        </authorList>
    </citation>
    <scope>NUCLEOTIDE SEQUENCE [LARGE SCALE GENOMIC DNA]</scope>
    <source>
        <strain evidence="2 3">DSL-17</strain>
    </source>
</reference>
<keyword evidence="2" id="KW-0482">Metalloprotease</keyword>
<organism evidence="2 3">
    <name type="scientific">Metabacillus sediminilitoris</name>
    <dbReference type="NCBI Taxonomy" id="2567941"/>
    <lineage>
        <taxon>Bacteria</taxon>
        <taxon>Bacillati</taxon>
        <taxon>Bacillota</taxon>
        <taxon>Bacilli</taxon>
        <taxon>Bacillales</taxon>
        <taxon>Bacillaceae</taxon>
        <taxon>Metabacillus</taxon>
    </lineage>
</organism>
<dbReference type="EMBL" id="SSNT01000011">
    <property type="protein sequence ID" value="THF78639.1"/>
    <property type="molecule type" value="Genomic_DNA"/>
</dbReference>
<proteinExistence type="predicted"/>
<evidence type="ECO:0000313" key="3">
    <source>
        <dbReference type="Proteomes" id="UP000310334"/>
    </source>
</evidence>
<dbReference type="GO" id="GO:0080120">
    <property type="term" value="P:CAAX-box protein maturation"/>
    <property type="evidence" value="ECO:0007669"/>
    <property type="project" value="UniProtKB-ARBA"/>
</dbReference>
<dbReference type="GO" id="GO:0008237">
    <property type="term" value="F:metallopeptidase activity"/>
    <property type="evidence" value="ECO:0007669"/>
    <property type="project" value="UniProtKB-KW"/>
</dbReference>
<dbReference type="GO" id="GO:0004175">
    <property type="term" value="F:endopeptidase activity"/>
    <property type="evidence" value="ECO:0007669"/>
    <property type="project" value="UniProtKB-ARBA"/>
</dbReference>
<dbReference type="Pfam" id="PF02517">
    <property type="entry name" value="Rce1-like"/>
    <property type="match status" value="1"/>
</dbReference>
<dbReference type="InterPro" id="IPR003675">
    <property type="entry name" value="Rce1/LyrA-like_dom"/>
</dbReference>
<dbReference type="Proteomes" id="UP000310334">
    <property type="component" value="Unassembled WGS sequence"/>
</dbReference>
<keyword evidence="2" id="KW-0645">Protease</keyword>
<sequence length="261" mass="29677">MSRNDNVTNLLIGTLFLAGILFIAYSLFSVVPIIFAILIILYFTNLNKQLIITIAAFLIGFFLHKYFALMIMHIENSELRISLNRFSLLFVIGSLVVVSRVYKQPFRYNHKPVWNNTISFPFIWSGFHSVKISTFLIVAISLNSLVFLPFILKQDGTFLQKVVMLAILFSVINAILEEILWRGYLLSHLQESVNDYYALLFSSIGFGLQHISLGIPLVPSILFSFGGIFFAGIVMRSKSIFPSIIWHILLNFGMVFSGFNV</sequence>
<protein>
    <submittedName>
        <fullName evidence="2">CPBP family intramembrane metalloprotease</fullName>
    </submittedName>
</protein>